<evidence type="ECO:0000256" key="1">
    <source>
        <dbReference type="ARBA" id="ARBA00004127"/>
    </source>
</evidence>
<comment type="subcellular location">
    <subcellularLocation>
        <location evidence="1">Endomembrane system</location>
        <topology evidence="1">Multi-pass membrane protein</topology>
    </subcellularLocation>
</comment>
<feature type="transmembrane region" description="Helical" evidence="5">
    <location>
        <begin position="118"/>
        <end position="144"/>
    </location>
</feature>
<evidence type="ECO:0000256" key="5">
    <source>
        <dbReference type="SAM" id="Phobius"/>
    </source>
</evidence>
<feature type="transmembrane region" description="Helical" evidence="5">
    <location>
        <begin position="62"/>
        <end position="87"/>
    </location>
</feature>
<accession>A0A211YRR2</accession>
<keyword evidence="3 5" id="KW-1133">Transmembrane helix</keyword>
<proteinExistence type="predicted"/>
<protein>
    <recommendedName>
        <fullName evidence="8">VIT family protein</fullName>
    </recommendedName>
</protein>
<name>A0A211YRR2_9CREN</name>
<gene>
    <name evidence="6" type="ORF">Pdsh_02910</name>
</gene>
<keyword evidence="4 5" id="KW-0472">Membrane</keyword>
<keyword evidence="7" id="KW-1185">Reference proteome</keyword>
<dbReference type="Pfam" id="PF01988">
    <property type="entry name" value="VIT1"/>
    <property type="match status" value="1"/>
</dbReference>
<feature type="transmembrane region" description="Helical" evidence="5">
    <location>
        <begin position="35"/>
        <end position="56"/>
    </location>
</feature>
<evidence type="ECO:0000256" key="3">
    <source>
        <dbReference type="ARBA" id="ARBA00022989"/>
    </source>
</evidence>
<reference evidence="6 7" key="1">
    <citation type="submission" date="2017-05" db="EMBL/GenBank/DDBJ databases">
        <title>The draft genome of the hyperthermophilic archaeon 'Pyrodictium delaneyi strain Hulk', an iron and nitrate reducer, reveals the capacity for sulfate reduction.</title>
        <authorList>
            <person name="Demey L.M."/>
            <person name="Miller C."/>
            <person name="Manzella M."/>
            <person name="Reguera G."/>
            <person name="Kashefi K."/>
        </authorList>
    </citation>
    <scope>NUCLEOTIDE SEQUENCE [LARGE SCALE GENOMIC DNA]</scope>
    <source>
        <strain evidence="6 7">Hulk</strain>
    </source>
</reference>
<organism evidence="6 7">
    <name type="scientific">Pyrodictium delaneyi</name>
    <dbReference type="NCBI Taxonomy" id="1273541"/>
    <lineage>
        <taxon>Archaea</taxon>
        <taxon>Thermoproteota</taxon>
        <taxon>Thermoprotei</taxon>
        <taxon>Desulfurococcales</taxon>
        <taxon>Pyrodictiaceae</taxon>
        <taxon>Pyrodictium</taxon>
    </lineage>
</organism>
<feature type="transmembrane region" description="Helical" evidence="5">
    <location>
        <begin position="156"/>
        <end position="176"/>
    </location>
</feature>
<comment type="caution">
    <text evidence="6">The sequence shown here is derived from an EMBL/GenBank/DDBJ whole genome shotgun (WGS) entry which is preliminary data.</text>
</comment>
<dbReference type="AlphaFoldDB" id="A0A211YRR2"/>
<feature type="transmembrane region" description="Helical" evidence="5">
    <location>
        <begin position="188"/>
        <end position="208"/>
    </location>
</feature>
<evidence type="ECO:0000256" key="4">
    <source>
        <dbReference type="ARBA" id="ARBA00023136"/>
    </source>
</evidence>
<dbReference type="Proteomes" id="UP000196694">
    <property type="component" value="Unassembled WGS sequence"/>
</dbReference>
<evidence type="ECO:0000313" key="6">
    <source>
        <dbReference type="EMBL" id="OWJ55743.1"/>
    </source>
</evidence>
<dbReference type="GO" id="GO:0005384">
    <property type="term" value="F:manganese ion transmembrane transporter activity"/>
    <property type="evidence" value="ECO:0007669"/>
    <property type="project" value="InterPro"/>
</dbReference>
<evidence type="ECO:0000256" key="2">
    <source>
        <dbReference type="ARBA" id="ARBA00022692"/>
    </source>
</evidence>
<dbReference type="GO" id="GO:0012505">
    <property type="term" value="C:endomembrane system"/>
    <property type="evidence" value="ECO:0007669"/>
    <property type="project" value="UniProtKB-SubCell"/>
</dbReference>
<dbReference type="GO" id="GO:0030026">
    <property type="term" value="P:intracellular manganese ion homeostasis"/>
    <property type="evidence" value="ECO:0007669"/>
    <property type="project" value="InterPro"/>
</dbReference>
<evidence type="ECO:0008006" key="8">
    <source>
        <dbReference type="Google" id="ProtNLM"/>
    </source>
</evidence>
<evidence type="ECO:0000313" key="7">
    <source>
        <dbReference type="Proteomes" id="UP000196694"/>
    </source>
</evidence>
<keyword evidence="2 5" id="KW-0812">Transmembrane</keyword>
<dbReference type="EMBL" id="NCQP01000001">
    <property type="protein sequence ID" value="OWJ55743.1"/>
    <property type="molecule type" value="Genomic_DNA"/>
</dbReference>
<dbReference type="InterPro" id="IPR008217">
    <property type="entry name" value="Ccc1_fam"/>
</dbReference>
<sequence>MALLRRILEKLVKPYREILQYARILNAHSIARRMFVTNSFDGLLSGLGVILGSYLSGASNPINYVGSVIGASFSMGFFSGVVATYLSERAERLQELRKTERAMLHPLRGSIYEKAAKIVPIYVALWSGLGAMLLPVIGVSPFIFAEILKADVSVTVLVYTSAGIMVAELFTLGAYLGKISGENMFVSGARLALIGLAAVLFFTLASVIM</sequence>